<dbReference type="Proteomes" id="UP000585474">
    <property type="component" value="Unassembled WGS sequence"/>
</dbReference>
<dbReference type="GO" id="GO:0003700">
    <property type="term" value="F:DNA-binding transcription factor activity"/>
    <property type="evidence" value="ECO:0007669"/>
    <property type="project" value="InterPro"/>
</dbReference>
<dbReference type="EMBL" id="BJWL01000007">
    <property type="protein sequence ID" value="GFY89999.1"/>
    <property type="molecule type" value="Genomic_DNA"/>
</dbReference>
<feature type="compositionally biased region" description="Polar residues" evidence="6">
    <location>
        <begin position="200"/>
        <end position="210"/>
    </location>
</feature>
<keyword evidence="4" id="KW-0804">Transcription</keyword>
<evidence type="ECO:0000256" key="6">
    <source>
        <dbReference type="SAM" id="MobiDB-lite"/>
    </source>
</evidence>
<dbReference type="NCBIfam" id="TIGR01557">
    <property type="entry name" value="myb_SHAQKYF"/>
    <property type="match status" value="1"/>
</dbReference>
<dbReference type="PANTHER" id="PTHR31003:SF3">
    <property type="entry name" value="HOMEODOMAIN-LIKE SUPERFAMILY PROTEIN-RELATED"/>
    <property type="match status" value="1"/>
</dbReference>
<dbReference type="InterPro" id="IPR006447">
    <property type="entry name" value="Myb_dom_plants"/>
</dbReference>
<keyword evidence="2" id="KW-0805">Transcription regulation</keyword>
<keyword evidence="3 8" id="KW-0238">DNA-binding</keyword>
<dbReference type="Gene3D" id="1.10.10.60">
    <property type="entry name" value="Homeodomain-like"/>
    <property type="match status" value="1"/>
</dbReference>
<feature type="domain" description="HHO5-like N-terminal" evidence="7">
    <location>
        <begin position="9"/>
        <end position="72"/>
    </location>
</feature>
<dbReference type="SUPFAM" id="SSF46689">
    <property type="entry name" value="Homeodomain-like"/>
    <property type="match status" value="1"/>
</dbReference>
<dbReference type="InterPro" id="IPR058673">
    <property type="entry name" value="HHO5-like_N"/>
</dbReference>
<evidence type="ECO:0000256" key="3">
    <source>
        <dbReference type="ARBA" id="ARBA00023125"/>
    </source>
</evidence>
<dbReference type="GO" id="GO:0003677">
    <property type="term" value="F:DNA binding"/>
    <property type="evidence" value="ECO:0007669"/>
    <property type="project" value="UniProtKB-KW"/>
</dbReference>
<feature type="compositionally biased region" description="Polar residues" evidence="6">
    <location>
        <begin position="300"/>
        <end position="312"/>
    </location>
</feature>
<keyword evidence="9" id="KW-1185">Reference proteome</keyword>
<gene>
    <name evidence="8" type="ORF">Acr_07g0001960</name>
</gene>
<keyword evidence="5" id="KW-0539">Nucleus</keyword>
<keyword evidence="8" id="KW-0371">Homeobox</keyword>
<feature type="region of interest" description="Disordered" evidence="6">
    <location>
        <begin position="186"/>
        <end position="240"/>
    </location>
</feature>
<dbReference type="InterPro" id="IPR044787">
    <property type="entry name" value="HHO5-like"/>
</dbReference>
<evidence type="ECO:0000313" key="9">
    <source>
        <dbReference type="Proteomes" id="UP000585474"/>
    </source>
</evidence>
<comment type="subcellular location">
    <subcellularLocation>
        <location evidence="1">Nucleus</location>
    </subcellularLocation>
</comment>
<accession>A0A7J0EVH6</accession>
<dbReference type="Pfam" id="PF26575">
    <property type="entry name" value="HHO5_N"/>
    <property type="match status" value="1"/>
</dbReference>
<evidence type="ECO:0000259" key="7">
    <source>
        <dbReference type="Pfam" id="PF26575"/>
    </source>
</evidence>
<dbReference type="InterPro" id="IPR009057">
    <property type="entry name" value="Homeodomain-like_sf"/>
</dbReference>
<evidence type="ECO:0000256" key="4">
    <source>
        <dbReference type="ARBA" id="ARBA00023163"/>
    </source>
</evidence>
<dbReference type="OrthoDB" id="10342458at2759"/>
<evidence type="ECO:0000256" key="2">
    <source>
        <dbReference type="ARBA" id="ARBA00023015"/>
    </source>
</evidence>
<comment type="caution">
    <text evidence="8">The sequence shown here is derived from an EMBL/GenBank/DDBJ whole genome shotgun (WGS) entry which is preliminary data.</text>
</comment>
<name>A0A7J0EVH6_9ERIC</name>
<reference evidence="8 9" key="1">
    <citation type="submission" date="2019-07" db="EMBL/GenBank/DDBJ databases">
        <title>De Novo Assembly of kiwifruit Actinidia rufa.</title>
        <authorList>
            <person name="Sugita-Konishi S."/>
            <person name="Sato K."/>
            <person name="Mori E."/>
            <person name="Abe Y."/>
            <person name="Kisaki G."/>
            <person name="Hamano K."/>
            <person name="Suezawa K."/>
            <person name="Otani M."/>
            <person name="Fukuda T."/>
            <person name="Manabe T."/>
            <person name="Gomi K."/>
            <person name="Tabuchi M."/>
            <person name="Akimitsu K."/>
            <person name="Kataoka I."/>
        </authorList>
    </citation>
    <scope>NUCLEOTIDE SEQUENCE [LARGE SCALE GENOMIC DNA]</scope>
    <source>
        <strain evidence="9">cv. Fuchu</strain>
    </source>
</reference>
<evidence type="ECO:0000313" key="8">
    <source>
        <dbReference type="EMBL" id="GFY89999.1"/>
    </source>
</evidence>
<dbReference type="PANTHER" id="PTHR31003">
    <property type="entry name" value="MYB FAMILY TRANSCRIPTION FACTOR"/>
    <property type="match status" value="1"/>
</dbReference>
<dbReference type="AlphaFoldDB" id="A0A7J0EVH6"/>
<organism evidence="8 9">
    <name type="scientific">Actinidia rufa</name>
    <dbReference type="NCBI Taxonomy" id="165716"/>
    <lineage>
        <taxon>Eukaryota</taxon>
        <taxon>Viridiplantae</taxon>
        <taxon>Streptophyta</taxon>
        <taxon>Embryophyta</taxon>
        <taxon>Tracheophyta</taxon>
        <taxon>Spermatophyta</taxon>
        <taxon>Magnoliopsida</taxon>
        <taxon>eudicotyledons</taxon>
        <taxon>Gunneridae</taxon>
        <taxon>Pentapetalae</taxon>
        <taxon>asterids</taxon>
        <taxon>Ericales</taxon>
        <taxon>Actinidiaceae</taxon>
        <taxon>Actinidia</taxon>
    </lineage>
</organism>
<evidence type="ECO:0000256" key="1">
    <source>
        <dbReference type="ARBA" id="ARBA00004123"/>
    </source>
</evidence>
<protein>
    <submittedName>
        <fullName evidence="8">Homeodomain-like superfamily protein</fullName>
    </submittedName>
</protein>
<proteinExistence type="predicted"/>
<feature type="region of interest" description="Disordered" evidence="6">
    <location>
        <begin position="269"/>
        <end position="358"/>
    </location>
</feature>
<evidence type="ECO:0000256" key="5">
    <source>
        <dbReference type="ARBA" id="ARBA00023242"/>
    </source>
</evidence>
<dbReference type="GO" id="GO:0005634">
    <property type="term" value="C:nucleus"/>
    <property type="evidence" value="ECO:0007669"/>
    <property type="project" value="UniProtKB-SubCell"/>
</dbReference>
<feature type="compositionally biased region" description="Acidic residues" evidence="6">
    <location>
        <begin position="325"/>
        <end position="343"/>
    </location>
</feature>
<sequence length="358" mass="39997">MGSIPPELSLDIRPTFVPKTISCFLGEITTIGKISERMFRIDDFVKRLEDEMRKIDAFKRELPLSMMLLNDESMQCRTTNIEPVLEEFIPLKKNCDEEEKIEAIKVKDNKDKVDWMSSVQLWNTHDSKTMDSKKQNSLKGGEERCKKRTGSRAFMSFDECLRKEDKGGLSVAGLSLGIKNPRGKVSSNGLVSKTRGIRPVSSSTPNSKPNLQAGLHRNRNTKTPGNKDDAGRRSCTGVATPKQIRELIQVDGLTNDEIKSHLQKYRLHARKPPAAANKSPVNFRGLWLPPPQDDRFGESAKQSNSKSESPQGPLQLDGGGTCTTGEEEGDDGDDDDTDDEDEKSESYGWKIHIPKYGN</sequence>